<protein>
    <submittedName>
        <fullName evidence="1">Uncharacterized protein</fullName>
    </submittedName>
</protein>
<dbReference type="Proteomes" id="UP000321409">
    <property type="component" value="Unassembled WGS sequence"/>
</dbReference>
<reference evidence="1 2" key="1">
    <citation type="submission" date="2019-07" db="EMBL/GenBank/DDBJ databases">
        <title>Whole genome shotgun sequence of Lactobacillus diolivorans NBRC 107869.</title>
        <authorList>
            <person name="Hosoyama A."/>
            <person name="Uohara A."/>
            <person name="Ohji S."/>
            <person name="Ichikawa N."/>
        </authorList>
    </citation>
    <scope>NUCLEOTIDE SEQUENCE [LARGE SCALE GENOMIC DNA]</scope>
    <source>
        <strain evidence="1 2">NBRC 107869</strain>
    </source>
</reference>
<dbReference type="EMBL" id="BKAB01000008">
    <property type="protein sequence ID" value="GEP23100.1"/>
    <property type="molecule type" value="Genomic_DNA"/>
</dbReference>
<name>A0ABQ0XI79_9LACO</name>
<keyword evidence="2" id="KW-1185">Reference proteome</keyword>
<comment type="caution">
    <text evidence="1">The sequence shown here is derived from an EMBL/GenBank/DDBJ whole genome shotgun (WGS) entry which is preliminary data.</text>
</comment>
<organism evidence="1 2">
    <name type="scientific">Lentilactobacillus diolivorans</name>
    <dbReference type="NCBI Taxonomy" id="179838"/>
    <lineage>
        <taxon>Bacteria</taxon>
        <taxon>Bacillati</taxon>
        <taxon>Bacillota</taxon>
        <taxon>Bacilli</taxon>
        <taxon>Lactobacillales</taxon>
        <taxon>Lactobacillaceae</taxon>
        <taxon>Lentilactobacillus</taxon>
    </lineage>
</organism>
<accession>A0ABQ0XI79</accession>
<proteinExistence type="predicted"/>
<evidence type="ECO:0000313" key="2">
    <source>
        <dbReference type="Proteomes" id="UP000321409"/>
    </source>
</evidence>
<evidence type="ECO:0000313" key="1">
    <source>
        <dbReference type="EMBL" id="GEP23100.1"/>
    </source>
</evidence>
<gene>
    <name evidence="1" type="ORF">LDI01_06930</name>
</gene>
<sequence>MGFLPFYETEYTIIMTDRETRLQLVYDNLYFFLDLDNAYYFTQFNIMTIITKEKRGRTSKLRPYKPPNLTFQN</sequence>